<name>A0A133ZPX9_9FIRM</name>
<protein>
    <recommendedName>
        <fullName evidence="3">EXLDI protein</fullName>
    </recommendedName>
</protein>
<dbReference type="STRING" id="467210.HMPREF1866_01367"/>
<dbReference type="AlphaFoldDB" id="A0A133ZPX9"/>
<dbReference type="RefSeq" id="WP_060931145.1">
    <property type="nucleotide sequence ID" value="NZ_KQ959827.1"/>
</dbReference>
<keyword evidence="2" id="KW-1185">Reference proteome</keyword>
<evidence type="ECO:0000313" key="2">
    <source>
        <dbReference type="Proteomes" id="UP000070394"/>
    </source>
</evidence>
<gene>
    <name evidence="1" type="ORF">HMPREF1866_01367</name>
</gene>
<organism evidence="1 2">
    <name type="scientific">Lachnoanaerobaculum saburreum</name>
    <dbReference type="NCBI Taxonomy" id="467210"/>
    <lineage>
        <taxon>Bacteria</taxon>
        <taxon>Bacillati</taxon>
        <taxon>Bacillota</taxon>
        <taxon>Clostridia</taxon>
        <taxon>Lachnospirales</taxon>
        <taxon>Lachnospiraceae</taxon>
        <taxon>Lachnoanaerobaculum</taxon>
    </lineage>
</organism>
<sequence>MEYTEIKLNVSNDNIKEYKLFEGIKIYSDIFISEDKKSLTNKRVYITKKKNYVYYERTDVNWNYWNDKNKCDFSFDTNSIKHNIIFEVSKDLTSFSHYLGEKVVKKIMLKEATGEIVEKLDI</sequence>
<dbReference type="PATRIC" id="fig|467210.3.peg.1359"/>
<dbReference type="EMBL" id="LSDA01000088">
    <property type="protein sequence ID" value="KXB57491.1"/>
    <property type="molecule type" value="Genomic_DNA"/>
</dbReference>
<dbReference type="OrthoDB" id="9789475at2"/>
<dbReference type="InterPro" id="IPR027580">
    <property type="entry name" value="EXLDI"/>
</dbReference>
<comment type="caution">
    <text evidence="1">The sequence shown here is derived from an EMBL/GenBank/DDBJ whole genome shotgun (WGS) entry which is preliminary data.</text>
</comment>
<evidence type="ECO:0000313" key="1">
    <source>
        <dbReference type="EMBL" id="KXB57491.1"/>
    </source>
</evidence>
<proteinExistence type="predicted"/>
<reference evidence="2" key="1">
    <citation type="submission" date="2016-01" db="EMBL/GenBank/DDBJ databases">
        <authorList>
            <person name="Mitreva M."/>
            <person name="Pepin K.H."/>
            <person name="Mihindukulasuriya K.A."/>
            <person name="Fulton R."/>
            <person name="Fronick C."/>
            <person name="O'Laughlin M."/>
            <person name="Miner T."/>
            <person name="Herter B."/>
            <person name="Rosa B.A."/>
            <person name="Cordes M."/>
            <person name="Tomlinson C."/>
            <person name="Wollam A."/>
            <person name="Palsikar V.B."/>
            <person name="Mardis E.R."/>
            <person name="Wilson R.K."/>
        </authorList>
    </citation>
    <scope>NUCLEOTIDE SEQUENCE [LARGE SCALE GENOMIC DNA]</scope>
    <source>
        <strain evidence="2">DNF00896</strain>
    </source>
</reference>
<accession>A0A133ZPX9</accession>
<evidence type="ECO:0008006" key="3">
    <source>
        <dbReference type="Google" id="ProtNLM"/>
    </source>
</evidence>
<dbReference type="NCBIfam" id="TIGR04342">
    <property type="entry name" value="EXLDI"/>
    <property type="match status" value="1"/>
</dbReference>
<dbReference type="Proteomes" id="UP000070394">
    <property type="component" value="Unassembled WGS sequence"/>
</dbReference>